<reference evidence="2" key="1">
    <citation type="submission" date="2014-09" db="EMBL/GenBank/DDBJ databases">
        <authorList>
            <person name="Mudge J."/>
            <person name="Ramaraj T."/>
            <person name="Lindquist I.E."/>
            <person name="Bharti A.K."/>
            <person name="Sundararajan A."/>
            <person name="Cameron C.T."/>
            <person name="Woodward J.E."/>
            <person name="May G.D."/>
            <person name="Brubaker C."/>
            <person name="Broadhvest J."/>
            <person name="Wilkins T.A."/>
        </authorList>
    </citation>
    <scope>NUCLEOTIDE SEQUENCE</scope>
    <source>
        <strain evidence="2">cv. AKA8401</strain>
    </source>
</reference>
<evidence type="ECO:0000313" key="1">
    <source>
        <dbReference type="EMBL" id="KHG17152.1"/>
    </source>
</evidence>
<accession>A0A0B0NWW5</accession>
<dbReference type="EMBL" id="KN407618">
    <property type="protein sequence ID" value="KHG17152.1"/>
    <property type="molecule type" value="Genomic_DNA"/>
</dbReference>
<proteinExistence type="predicted"/>
<organism evidence="1 2">
    <name type="scientific">Gossypium arboreum</name>
    <name type="common">Tree cotton</name>
    <name type="synonym">Gossypium nanking</name>
    <dbReference type="NCBI Taxonomy" id="29729"/>
    <lineage>
        <taxon>Eukaryota</taxon>
        <taxon>Viridiplantae</taxon>
        <taxon>Streptophyta</taxon>
        <taxon>Embryophyta</taxon>
        <taxon>Tracheophyta</taxon>
        <taxon>Spermatophyta</taxon>
        <taxon>Magnoliopsida</taxon>
        <taxon>eudicotyledons</taxon>
        <taxon>Gunneridae</taxon>
        <taxon>Pentapetalae</taxon>
        <taxon>rosids</taxon>
        <taxon>malvids</taxon>
        <taxon>Malvales</taxon>
        <taxon>Malvaceae</taxon>
        <taxon>Malvoideae</taxon>
        <taxon>Gossypium</taxon>
    </lineage>
</organism>
<sequence>MRPNNPVHVIACT</sequence>
<evidence type="ECO:0000313" key="2">
    <source>
        <dbReference type="Proteomes" id="UP000032142"/>
    </source>
</evidence>
<protein>
    <submittedName>
        <fullName evidence="1">Uncharacterized protein</fullName>
    </submittedName>
</protein>
<dbReference type="Proteomes" id="UP000032142">
    <property type="component" value="Unassembled WGS sequence"/>
</dbReference>
<keyword evidence="2" id="KW-1185">Reference proteome</keyword>
<name>A0A0B0NWW5_GOSAR</name>
<gene>
    <name evidence="1" type="ORF">F383_21356</name>
</gene>